<reference evidence="1" key="1">
    <citation type="submission" date="2022-02" db="EMBL/GenBank/DDBJ databases">
        <title>Plant Genome Project.</title>
        <authorList>
            <person name="Zhang R.-G."/>
        </authorList>
    </citation>
    <scope>NUCLEOTIDE SEQUENCE</scope>
    <source>
        <strain evidence="1">AT1</strain>
    </source>
</reference>
<comment type="caution">
    <text evidence="1">The sequence shown here is derived from an EMBL/GenBank/DDBJ whole genome shotgun (WGS) entry which is preliminary data.</text>
</comment>
<dbReference type="Proteomes" id="UP001062846">
    <property type="component" value="Chromosome 9"/>
</dbReference>
<evidence type="ECO:0000313" key="1">
    <source>
        <dbReference type="EMBL" id="KAI8537923.1"/>
    </source>
</evidence>
<dbReference type="EMBL" id="CM046396">
    <property type="protein sequence ID" value="KAI8537923.1"/>
    <property type="molecule type" value="Genomic_DNA"/>
</dbReference>
<keyword evidence="2" id="KW-1185">Reference proteome</keyword>
<protein>
    <submittedName>
        <fullName evidence="1">Uncharacterized protein</fullName>
    </submittedName>
</protein>
<gene>
    <name evidence="1" type="ORF">RHMOL_Rhmol09G0061800</name>
</gene>
<organism evidence="1 2">
    <name type="scientific">Rhododendron molle</name>
    <name type="common">Chinese azalea</name>
    <name type="synonym">Azalea mollis</name>
    <dbReference type="NCBI Taxonomy" id="49168"/>
    <lineage>
        <taxon>Eukaryota</taxon>
        <taxon>Viridiplantae</taxon>
        <taxon>Streptophyta</taxon>
        <taxon>Embryophyta</taxon>
        <taxon>Tracheophyta</taxon>
        <taxon>Spermatophyta</taxon>
        <taxon>Magnoliopsida</taxon>
        <taxon>eudicotyledons</taxon>
        <taxon>Gunneridae</taxon>
        <taxon>Pentapetalae</taxon>
        <taxon>asterids</taxon>
        <taxon>Ericales</taxon>
        <taxon>Ericaceae</taxon>
        <taxon>Ericoideae</taxon>
        <taxon>Rhodoreae</taxon>
        <taxon>Rhododendron</taxon>
    </lineage>
</organism>
<proteinExistence type="predicted"/>
<evidence type="ECO:0000313" key="2">
    <source>
        <dbReference type="Proteomes" id="UP001062846"/>
    </source>
</evidence>
<name>A0ACC0MBZ8_RHOML</name>
<sequence length="94" mass="11106">MWHVYERICPENDYFYINEMDLDHSCGVAIRTLNNPHATAELVANLVGDNVRVKYRTWPIGVVKEIKKNYELNISYHPARWEVEKARGQLFEII</sequence>
<accession>A0ACC0MBZ8</accession>